<dbReference type="HAMAP" id="MF_01007">
    <property type="entry name" value="16SrRNA_methyltr_H"/>
    <property type="match status" value="1"/>
</dbReference>
<dbReference type="PANTHER" id="PTHR11265:SF0">
    <property type="entry name" value="12S RRNA N4-METHYLCYTIDINE METHYLTRANSFERASE"/>
    <property type="match status" value="1"/>
</dbReference>
<dbReference type="STRING" id="1133592.ASNER_034"/>
<protein>
    <recommendedName>
        <fullName evidence="6">Ribosomal RNA small subunit methyltransferase H</fullName>
        <ecNumber evidence="6">2.1.1.199</ecNumber>
    </recommendedName>
    <alternativeName>
        <fullName evidence="6">16S rRNA m(4)C1402 methyltransferase</fullName>
    </alternativeName>
    <alternativeName>
        <fullName evidence="6">rRNA (cytosine-N(4)-)-methyltransferase RsmH</fullName>
    </alternativeName>
</protein>
<dbReference type="InterPro" id="IPR002903">
    <property type="entry name" value="RsmH"/>
</dbReference>
<dbReference type="GO" id="GO:0070475">
    <property type="term" value="P:rRNA base methylation"/>
    <property type="evidence" value="ECO:0007669"/>
    <property type="project" value="UniProtKB-UniRule"/>
</dbReference>
<dbReference type="SUPFAM" id="SSF81799">
    <property type="entry name" value="Putative methyltransferase TM0872, insert domain"/>
    <property type="match status" value="1"/>
</dbReference>
<comment type="catalytic activity">
    <reaction evidence="6">
        <text>cytidine(1402) in 16S rRNA + S-adenosyl-L-methionine = N(4)-methylcytidine(1402) in 16S rRNA + S-adenosyl-L-homocysteine + H(+)</text>
        <dbReference type="Rhea" id="RHEA:42928"/>
        <dbReference type="Rhea" id="RHEA-COMP:10286"/>
        <dbReference type="Rhea" id="RHEA-COMP:10287"/>
        <dbReference type="ChEBI" id="CHEBI:15378"/>
        <dbReference type="ChEBI" id="CHEBI:57856"/>
        <dbReference type="ChEBI" id="CHEBI:59789"/>
        <dbReference type="ChEBI" id="CHEBI:74506"/>
        <dbReference type="ChEBI" id="CHEBI:82748"/>
        <dbReference type="EC" id="2.1.1.199"/>
    </reaction>
</comment>
<keyword evidence="9" id="KW-1185">Reference proteome</keyword>
<evidence type="ECO:0000256" key="7">
    <source>
        <dbReference type="SAM" id="MobiDB-lite"/>
    </source>
</evidence>
<dbReference type="InterPro" id="IPR023397">
    <property type="entry name" value="SAM-dep_MeTrfase_MraW_recog"/>
</dbReference>
<dbReference type="PANTHER" id="PTHR11265">
    <property type="entry name" value="S-ADENOSYL-METHYLTRANSFERASE MRAW"/>
    <property type="match status" value="1"/>
</dbReference>
<keyword evidence="2 6" id="KW-0698">rRNA processing</keyword>
<feature type="binding site" evidence="6">
    <location>
        <position position="102"/>
    </location>
    <ligand>
        <name>S-adenosyl-L-methionine</name>
        <dbReference type="ChEBI" id="CHEBI:59789"/>
    </ligand>
</feature>
<evidence type="ECO:0000256" key="2">
    <source>
        <dbReference type="ARBA" id="ARBA00022552"/>
    </source>
</evidence>
<name>L7VFU8_9FLAO</name>
<dbReference type="NCBIfam" id="TIGR00006">
    <property type="entry name" value="16S rRNA (cytosine(1402)-N(4))-methyltransferase RsmH"/>
    <property type="match status" value="1"/>
</dbReference>
<dbReference type="Gene3D" id="1.10.150.170">
    <property type="entry name" value="Putative methyltransferase TM0872, insert domain"/>
    <property type="match status" value="1"/>
</dbReference>
<comment type="function">
    <text evidence="6">Specifically methylates the N4 position of cytidine in position 1402 (C1402) of 16S rRNA.</text>
</comment>
<proteinExistence type="inferred from homology"/>
<feature type="region of interest" description="Disordered" evidence="7">
    <location>
        <begin position="287"/>
        <end position="307"/>
    </location>
</feature>
<dbReference type="PATRIC" id="fig|1133592.3.peg.28"/>
<feature type="binding site" evidence="6">
    <location>
        <position position="81"/>
    </location>
    <ligand>
        <name>S-adenosyl-L-methionine</name>
        <dbReference type="ChEBI" id="CHEBI:59789"/>
    </ligand>
</feature>
<dbReference type="AlphaFoldDB" id="L7VFU8"/>
<dbReference type="Proteomes" id="UP000011174">
    <property type="component" value="Chromosome"/>
</dbReference>
<reference evidence="8 9" key="1">
    <citation type="journal article" date="2013" name="Environ. Microbiol.">
        <title>The nutrient supplying capabilities of Uzinura, an endosymbiont of armoured scale insects.</title>
        <authorList>
            <person name="Sabree Z.L."/>
            <person name="Huang C.Y."/>
            <person name="Okusu A."/>
            <person name="Moran N.A."/>
            <person name="Normark B.B."/>
        </authorList>
    </citation>
    <scope>NUCLEOTIDE SEQUENCE [LARGE SCALE GENOMIC DNA]</scope>
    <source>
        <strain evidence="8 9">ASNER</strain>
    </source>
</reference>
<dbReference type="SUPFAM" id="SSF53335">
    <property type="entry name" value="S-adenosyl-L-methionine-dependent methyltransferases"/>
    <property type="match status" value="1"/>
</dbReference>
<dbReference type="PIRSF" id="PIRSF004486">
    <property type="entry name" value="MraW"/>
    <property type="match status" value="1"/>
</dbReference>
<dbReference type="EC" id="2.1.1.199" evidence="6"/>
<evidence type="ECO:0000256" key="1">
    <source>
        <dbReference type="ARBA" id="ARBA00010396"/>
    </source>
</evidence>
<feature type="binding site" evidence="6">
    <location>
        <position position="109"/>
    </location>
    <ligand>
        <name>S-adenosyl-L-methionine</name>
        <dbReference type="ChEBI" id="CHEBI:59789"/>
    </ligand>
</feature>
<accession>L7VFU8</accession>
<evidence type="ECO:0000313" key="9">
    <source>
        <dbReference type="Proteomes" id="UP000011174"/>
    </source>
</evidence>
<comment type="similarity">
    <text evidence="1 6">Belongs to the methyltransferase superfamily. RsmH family.</text>
</comment>
<dbReference type="GO" id="GO:0071424">
    <property type="term" value="F:rRNA (cytosine-N4-)-methyltransferase activity"/>
    <property type="evidence" value="ECO:0007669"/>
    <property type="project" value="UniProtKB-UniRule"/>
</dbReference>
<dbReference type="Pfam" id="PF01795">
    <property type="entry name" value="Methyltransf_5"/>
    <property type="match status" value="1"/>
</dbReference>
<dbReference type="InterPro" id="IPR029063">
    <property type="entry name" value="SAM-dependent_MTases_sf"/>
</dbReference>
<organism evidence="8 9">
    <name type="scientific">Candidatus Uzinura diaspidicola str. ASNER</name>
    <dbReference type="NCBI Taxonomy" id="1133592"/>
    <lineage>
        <taxon>Bacteria</taxon>
        <taxon>Pseudomonadati</taxon>
        <taxon>Bacteroidota</taxon>
        <taxon>Flavobacteriia</taxon>
        <taxon>Flavobacteriales</taxon>
        <taxon>Candidatus Uzinura</taxon>
    </lineage>
</organism>
<comment type="subcellular location">
    <subcellularLocation>
        <location evidence="6">Cytoplasm</location>
    </subcellularLocation>
</comment>
<dbReference type="HOGENOM" id="CLU_038422_2_0_10"/>
<dbReference type="Gene3D" id="3.40.50.150">
    <property type="entry name" value="Vaccinia Virus protein VP39"/>
    <property type="match status" value="1"/>
</dbReference>
<dbReference type="EMBL" id="CP003263">
    <property type="protein sequence ID" value="AGC66820.1"/>
    <property type="molecule type" value="Genomic_DNA"/>
</dbReference>
<keyword evidence="4 6" id="KW-0808">Transferase</keyword>
<evidence type="ECO:0000313" key="8">
    <source>
        <dbReference type="EMBL" id="AGC66820.1"/>
    </source>
</evidence>
<dbReference type="GO" id="GO:0005737">
    <property type="term" value="C:cytoplasm"/>
    <property type="evidence" value="ECO:0007669"/>
    <property type="project" value="UniProtKB-SubCell"/>
</dbReference>
<keyword evidence="3 6" id="KW-0489">Methyltransferase</keyword>
<dbReference type="OrthoDB" id="9806637at2"/>
<dbReference type="KEGG" id="udi:ASNER_034"/>
<sequence length="307" mass="35633">MQKIIQNFHKPVFLREVVEGIVTTSRQDVYVDVTYGGGGHSAGLLKKLAPEATLLAFDLDQSSIANNPLQDNRLKIFNRNFRYIENILRIQGIFKISGIIADLGVSSHQLDTPDRGFSIRYNQPLDMRMDKRVKKYAKAIINSYSQESLAKIFFYYGELRNSRKLAKTIVFRRKEKTIENTFELIEIIKNDIEGRNKQKFFAKVFQSLRIEVNEELSSLKYLLKSVINIIRKEGRIAIISYHSLEDRIVKQFLRNGRFENIPLEDTFGKKKIPFLLLHRKAISPGKEEIQKNPRSRSASLRIAKKNR</sequence>
<keyword evidence="5 6" id="KW-0949">S-adenosyl-L-methionine</keyword>
<evidence type="ECO:0000256" key="4">
    <source>
        <dbReference type="ARBA" id="ARBA00022679"/>
    </source>
</evidence>
<feature type="binding site" evidence="6">
    <location>
        <begin position="38"/>
        <end position="40"/>
    </location>
    <ligand>
        <name>S-adenosyl-L-methionine</name>
        <dbReference type="ChEBI" id="CHEBI:59789"/>
    </ligand>
</feature>
<evidence type="ECO:0000256" key="5">
    <source>
        <dbReference type="ARBA" id="ARBA00022691"/>
    </source>
</evidence>
<evidence type="ECO:0000256" key="3">
    <source>
        <dbReference type="ARBA" id="ARBA00022603"/>
    </source>
</evidence>
<feature type="binding site" evidence="6">
    <location>
        <position position="58"/>
    </location>
    <ligand>
        <name>S-adenosyl-L-methionine</name>
        <dbReference type="ChEBI" id="CHEBI:59789"/>
    </ligand>
</feature>
<keyword evidence="6" id="KW-0963">Cytoplasm</keyword>
<evidence type="ECO:0000256" key="6">
    <source>
        <dbReference type="HAMAP-Rule" id="MF_01007"/>
    </source>
</evidence>
<gene>
    <name evidence="8" type="primary">mraW</name>
    <name evidence="6" type="synonym">rsmH</name>
    <name evidence="8" type="ORF">ASNER_034</name>
</gene>